<evidence type="ECO:0000256" key="3">
    <source>
        <dbReference type="ARBA" id="ARBA00022692"/>
    </source>
</evidence>
<comment type="subcellular location">
    <subcellularLocation>
        <location evidence="8">Golgi apparatus</location>
        <location evidence="8">trans-Golgi network membrane</location>
        <topology evidence="8">Single-pass type IV membrane protein</topology>
    </subcellularLocation>
</comment>
<gene>
    <name evidence="12" type="ORF">SI8410_03004296</name>
</gene>
<evidence type="ECO:0000313" key="13">
    <source>
        <dbReference type="Proteomes" id="UP000663760"/>
    </source>
</evidence>
<evidence type="ECO:0000313" key="12">
    <source>
        <dbReference type="EMBL" id="CAA7393562.1"/>
    </source>
</evidence>
<evidence type="ECO:0000256" key="10">
    <source>
        <dbReference type="SAM" id="Phobius"/>
    </source>
</evidence>
<evidence type="ECO:0000256" key="6">
    <source>
        <dbReference type="ARBA" id="ARBA00023034"/>
    </source>
</evidence>
<evidence type="ECO:0000256" key="4">
    <source>
        <dbReference type="ARBA" id="ARBA00022927"/>
    </source>
</evidence>
<keyword evidence="7 10" id="KW-0472">Membrane</keyword>
<evidence type="ECO:0000256" key="5">
    <source>
        <dbReference type="ARBA" id="ARBA00022989"/>
    </source>
</evidence>
<dbReference type="GO" id="GO:0005794">
    <property type="term" value="C:Golgi apparatus"/>
    <property type="evidence" value="ECO:0007669"/>
    <property type="project" value="UniProtKB-SubCell"/>
</dbReference>
<dbReference type="Pfam" id="PF09177">
    <property type="entry name" value="STX6_10_61_N"/>
    <property type="match status" value="1"/>
</dbReference>
<keyword evidence="4" id="KW-0653">Protein transport</keyword>
<keyword evidence="5 10" id="KW-1133">Transmembrane helix</keyword>
<name>A0A7I8K7A0_SPIIN</name>
<evidence type="ECO:0000256" key="8">
    <source>
        <dbReference type="ARBA" id="ARBA00037801"/>
    </source>
</evidence>
<dbReference type="Proteomes" id="UP000663760">
    <property type="component" value="Chromosome 3"/>
</dbReference>
<keyword evidence="3 10" id="KW-0812">Transmembrane</keyword>
<proteinExistence type="inferred from homology"/>
<dbReference type="InterPro" id="IPR010989">
    <property type="entry name" value="SNARE"/>
</dbReference>
<keyword evidence="6" id="KW-0333">Golgi apparatus</keyword>
<dbReference type="PANTHER" id="PTHR34949:SF6">
    <property type="entry name" value="EXPRESSED PROTEIN"/>
    <property type="match status" value="1"/>
</dbReference>
<dbReference type="PANTHER" id="PTHR34949">
    <property type="entry name" value="OS05G0443700 PROTEIN"/>
    <property type="match status" value="1"/>
</dbReference>
<feature type="domain" description="Syntaxin 6/10/61 N-terminal" evidence="11">
    <location>
        <begin position="13"/>
        <end position="111"/>
    </location>
</feature>
<evidence type="ECO:0000256" key="1">
    <source>
        <dbReference type="ARBA" id="ARBA00009063"/>
    </source>
</evidence>
<keyword evidence="2" id="KW-0813">Transport</keyword>
<evidence type="ECO:0000259" key="11">
    <source>
        <dbReference type="Pfam" id="PF09177"/>
    </source>
</evidence>
<feature type="region of interest" description="Disordered" evidence="9">
    <location>
        <begin position="74"/>
        <end position="96"/>
    </location>
</feature>
<protein>
    <recommendedName>
        <fullName evidence="11">Syntaxin 6/10/61 N-terminal domain-containing protein</fullName>
    </recommendedName>
</protein>
<dbReference type="Gene3D" id="1.20.58.90">
    <property type="match status" value="1"/>
</dbReference>
<organism evidence="12 13">
    <name type="scientific">Spirodela intermedia</name>
    <name type="common">Intermediate duckweed</name>
    <dbReference type="NCBI Taxonomy" id="51605"/>
    <lineage>
        <taxon>Eukaryota</taxon>
        <taxon>Viridiplantae</taxon>
        <taxon>Streptophyta</taxon>
        <taxon>Embryophyta</taxon>
        <taxon>Tracheophyta</taxon>
        <taxon>Spermatophyta</taxon>
        <taxon>Magnoliopsida</taxon>
        <taxon>Liliopsida</taxon>
        <taxon>Araceae</taxon>
        <taxon>Lemnoideae</taxon>
        <taxon>Spirodela</taxon>
    </lineage>
</organism>
<dbReference type="FunFam" id="1.20.58.90:FF:000004">
    <property type="entry name" value="Syntaxin 10"/>
    <property type="match status" value="1"/>
</dbReference>
<feature type="compositionally biased region" description="Basic and acidic residues" evidence="9">
    <location>
        <begin position="239"/>
        <end position="250"/>
    </location>
</feature>
<sequence length="374" mass="42266">MTSTSTFDRWEKDPFFAVAEEVQESADRMESIYRRWMHEKKGHPKLEGEEEASGEPELRRELHAALGTAKWQLEEFDRASRSNGPANETDDDSRKRHSQFVAAIGNQILAVEGALKDLEIEGGRTPLVWVRLDEGERDELAMFLSGPQSSIEQKMRLVAPCTALNEGKKIPPLAPGSGNGWSETKGINREVRIDLPKSSVVSNEPGAKDAREERKHGHRRAASVGADLGTWKSSISNEDSPRRSLNERPDMPPPKVLSFSGLSMAAESTWRIKWVKNGFRKWKGSDQHHTSDSIPLKTNQYSQDLDTFCEKGKSCLSDCGDESYDKQIYGCIGTFQRQLQRSQYQIQYGRPIQVIFWVALAFLLITLLLKTTWQ</sequence>
<dbReference type="GO" id="GO:0048193">
    <property type="term" value="P:Golgi vesicle transport"/>
    <property type="evidence" value="ECO:0007669"/>
    <property type="project" value="InterPro"/>
</dbReference>
<dbReference type="CDD" id="cd21442">
    <property type="entry name" value="SNARE_NTD_STX6-like"/>
    <property type="match status" value="1"/>
</dbReference>
<accession>A0A7I8K7A0</accession>
<comment type="similarity">
    <text evidence="1">Belongs to the syntaxin family.</text>
</comment>
<keyword evidence="13" id="KW-1185">Reference proteome</keyword>
<dbReference type="AlphaFoldDB" id="A0A7I8K7A0"/>
<evidence type="ECO:0000256" key="9">
    <source>
        <dbReference type="SAM" id="MobiDB-lite"/>
    </source>
</evidence>
<evidence type="ECO:0000256" key="2">
    <source>
        <dbReference type="ARBA" id="ARBA00022448"/>
    </source>
</evidence>
<feature type="region of interest" description="Disordered" evidence="9">
    <location>
        <begin position="197"/>
        <end position="254"/>
    </location>
</feature>
<feature type="compositionally biased region" description="Basic and acidic residues" evidence="9">
    <location>
        <begin position="206"/>
        <end position="215"/>
    </location>
</feature>
<dbReference type="OrthoDB" id="1889309at2759"/>
<dbReference type="InterPro" id="IPR015260">
    <property type="entry name" value="Syntaxin-6/10/61_N"/>
</dbReference>
<dbReference type="GO" id="GO:0016020">
    <property type="term" value="C:membrane"/>
    <property type="evidence" value="ECO:0007669"/>
    <property type="project" value="InterPro"/>
</dbReference>
<reference evidence="12" key="1">
    <citation type="submission" date="2020-02" db="EMBL/GenBank/DDBJ databases">
        <authorList>
            <person name="Scholz U."/>
            <person name="Mascher M."/>
            <person name="Fiebig A."/>
        </authorList>
    </citation>
    <scope>NUCLEOTIDE SEQUENCE</scope>
</reference>
<feature type="region of interest" description="Disordered" evidence="9">
    <location>
        <begin position="39"/>
        <end position="61"/>
    </location>
</feature>
<evidence type="ECO:0000256" key="7">
    <source>
        <dbReference type="ARBA" id="ARBA00023136"/>
    </source>
</evidence>
<dbReference type="GO" id="GO:0015031">
    <property type="term" value="P:protein transport"/>
    <property type="evidence" value="ECO:0007669"/>
    <property type="project" value="UniProtKB-KW"/>
</dbReference>
<dbReference type="EMBL" id="LR746266">
    <property type="protein sequence ID" value="CAA7393562.1"/>
    <property type="molecule type" value="Genomic_DNA"/>
</dbReference>
<dbReference type="SUPFAM" id="SSF47661">
    <property type="entry name" value="t-snare proteins"/>
    <property type="match status" value="1"/>
</dbReference>
<feature type="transmembrane region" description="Helical" evidence="10">
    <location>
        <begin position="354"/>
        <end position="373"/>
    </location>
</feature>